<dbReference type="InterPro" id="IPR006659">
    <property type="entry name" value="Arsenate_reductase"/>
</dbReference>
<dbReference type="Pfam" id="PF03960">
    <property type="entry name" value="ArsC"/>
    <property type="match status" value="1"/>
</dbReference>
<organism evidence="5 6">
    <name type="scientific">Paenirhodobacter enshiensis</name>
    <dbReference type="NCBI Taxonomy" id="1105367"/>
    <lineage>
        <taxon>Bacteria</taxon>
        <taxon>Pseudomonadati</taxon>
        <taxon>Pseudomonadota</taxon>
        <taxon>Alphaproteobacteria</taxon>
        <taxon>Rhodobacterales</taxon>
        <taxon>Rhodobacter group</taxon>
        <taxon>Paenirhodobacter</taxon>
    </lineage>
</organism>
<dbReference type="InterPro" id="IPR006660">
    <property type="entry name" value="Arsenate_reductase-like"/>
</dbReference>
<accession>A0A086Y1M6</accession>
<dbReference type="PANTHER" id="PTHR30041:SF4">
    <property type="entry name" value="ARSENATE REDUCTASE"/>
    <property type="match status" value="1"/>
</dbReference>
<dbReference type="EC" id="1.20.4.1" evidence="4"/>
<comment type="caution">
    <text evidence="5">The sequence shown here is derived from an EMBL/GenBank/DDBJ whole genome shotgun (WGS) entry which is preliminary data.</text>
</comment>
<dbReference type="STRING" id="1105367.CG50_14915"/>
<evidence type="ECO:0000256" key="4">
    <source>
        <dbReference type="RuleBase" id="RU362029"/>
    </source>
</evidence>
<evidence type="ECO:0000313" key="5">
    <source>
        <dbReference type="EMBL" id="KFI28176.1"/>
    </source>
</evidence>
<dbReference type="RefSeq" id="WP_036636223.1">
    <property type="nucleotide sequence ID" value="NZ_JFZB01000007.1"/>
</dbReference>
<dbReference type="PROSITE" id="PS51353">
    <property type="entry name" value="ARSC"/>
    <property type="match status" value="1"/>
</dbReference>
<comment type="catalytic activity">
    <reaction evidence="4">
        <text>[glutaredoxin]-dithiol + arsenate + glutathione + H(+) = glutathionyl-S-S-[glutaredoxin] + arsenite + H2O</text>
        <dbReference type="Rhea" id="RHEA:22016"/>
        <dbReference type="Rhea" id="RHEA-COMP:10729"/>
        <dbReference type="Rhea" id="RHEA-COMP:17668"/>
        <dbReference type="ChEBI" id="CHEBI:15377"/>
        <dbReference type="ChEBI" id="CHEBI:15378"/>
        <dbReference type="ChEBI" id="CHEBI:29242"/>
        <dbReference type="ChEBI" id="CHEBI:29950"/>
        <dbReference type="ChEBI" id="CHEBI:48597"/>
        <dbReference type="ChEBI" id="CHEBI:57925"/>
        <dbReference type="ChEBI" id="CHEBI:146199"/>
        <dbReference type="EC" id="1.20.4.1"/>
    </reaction>
</comment>
<evidence type="ECO:0000256" key="2">
    <source>
        <dbReference type="ARBA" id="ARBA00023002"/>
    </source>
</evidence>
<dbReference type="CDD" id="cd03034">
    <property type="entry name" value="ArsC_ArsC"/>
    <property type="match status" value="1"/>
</dbReference>
<dbReference type="PANTHER" id="PTHR30041">
    <property type="entry name" value="ARSENATE REDUCTASE"/>
    <property type="match status" value="1"/>
</dbReference>
<dbReference type="EMBL" id="JFZB01000007">
    <property type="protein sequence ID" value="KFI28176.1"/>
    <property type="molecule type" value="Genomic_DNA"/>
</dbReference>
<evidence type="ECO:0000256" key="3">
    <source>
        <dbReference type="PROSITE-ProRule" id="PRU01282"/>
    </source>
</evidence>
<dbReference type="GO" id="GO:0008794">
    <property type="term" value="F:arsenate reductase (glutaredoxin) activity"/>
    <property type="evidence" value="ECO:0007669"/>
    <property type="project" value="UniProtKB-UniRule"/>
</dbReference>
<dbReference type="NCBIfam" id="TIGR00014">
    <property type="entry name" value="arsC"/>
    <property type="match status" value="1"/>
</dbReference>
<protein>
    <recommendedName>
        <fullName evidence="4">Arsenate reductase</fullName>
        <ecNumber evidence="4">1.20.4.1</ecNumber>
    </recommendedName>
</protein>
<comment type="similarity">
    <text evidence="1 3 4">Belongs to the ArsC family.</text>
</comment>
<dbReference type="InterPro" id="IPR036249">
    <property type="entry name" value="Thioredoxin-like_sf"/>
</dbReference>
<dbReference type="SUPFAM" id="SSF52833">
    <property type="entry name" value="Thioredoxin-like"/>
    <property type="match status" value="1"/>
</dbReference>
<sequence length="114" mass="12477">MAEVTIWHNPRCGKSRATLALLTERGIVPEVRLYLEAPPTRAELEEVLRKLGQPAAALVRWKEAGVPEGLTPEAPEAAILDALVAHPRLIERPVVIRADKARIGRPPEAVAEIL</sequence>
<dbReference type="AlphaFoldDB" id="A0A086Y1M6"/>
<dbReference type="Proteomes" id="UP000028824">
    <property type="component" value="Unassembled WGS sequence"/>
</dbReference>
<name>A0A086Y1M6_9RHOB</name>
<keyword evidence="2 4" id="KW-0560">Oxidoreductase</keyword>
<dbReference type="OrthoDB" id="9790554at2"/>
<evidence type="ECO:0000256" key="1">
    <source>
        <dbReference type="ARBA" id="ARBA00007198"/>
    </source>
</evidence>
<dbReference type="eggNOG" id="COG1393">
    <property type="taxonomic scope" value="Bacteria"/>
</dbReference>
<keyword evidence="6" id="KW-1185">Reference proteome</keyword>
<gene>
    <name evidence="5" type="ORF">CG50_14915</name>
</gene>
<dbReference type="Gene3D" id="3.40.30.10">
    <property type="entry name" value="Glutaredoxin"/>
    <property type="match status" value="1"/>
</dbReference>
<proteinExistence type="inferred from homology"/>
<reference evidence="5 6" key="1">
    <citation type="submission" date="2014-03" db="EMBL/GenBank/DDBJ databases">
        <title>Genome of Paenirhodobacter enshiensis DW2-9.</title>
        <authorList>
            <person name="Wang D."/>
            <person name="Wang G."/>
        </authorList>
    </citation>
    <scope>NUCLEOTIDE SEQUENCE [LARGE SCALE GENOMIC DNA]</scope>
    <source>
        <strain evidence="5 6">DW2-9</strain>
    </source>
</reference>
<evidence type="ECO:0000313" key="6">
    <source>
        <dbReference type="Proteomes" id="UP000028824"/>
    </source>
</evidence>